<accession>A0A7T8B940</accession>
<keyword evidence="3" id="KW-1185">Reference proteome</keyword>
<organism evidence="2 3">
    <name type="scientific">Breznakiella homolactica</name>
    <dbReference type="NCBI Taxonomy" id="2798577"/>
    <lineage>
        <taxon>Bacteria</taxon>
        <taxon>Pseudomonadati</taxon>
        <taxon>Spirochaetota</taxon>
        <taxon>Spirochaetia</taxon>
        <taxon>Spirochaetales</taxon>
        <taxon>Breznakiellaceae</taxon>
        <taxon>Breznakiella</taxon>
    </lineage>
</organism>
<reference evidence="2" key="1">
    <citation type="submission" date="2021-01" db="EMBL/GenBank/DDBJ databases">
        <title>Description of Breznakiella homolactica.</title>
        <authorList>
            <person name="Song Y."/>
            <person name="Brune A."/>
        </authorList>
    </citation>
    <scope>NUCLEOTIDE SEQUENCE</scope>
    <source>
        <strain evidence="2">RmG30</strain>
    </source>
</reference>
<evidence type="ECO:0000256" key="1">
    <source>
        <dbReference type="SAM" id="MobiDB-lite"/>
    </source>
</evidence>
<name>A0A7T8B940_9SPIR</name>
<dbReference type="RefSeq" id="WP_215624856.1">
    <property type="nucleotide sequence ID" value="NZ_CP067089.2"/>
</dbReference>
<feature type="compositionally biased region" description="Basic residues" evidence="1">
    <location>
        <begin position="193"/>
        <end position="207"/>
    </location>
</feature>
<protein>
    <submittedName>
        <fullName evidence="2">Uncharacterized protein</fullName>
    </submittedName>
</protein>
<dbReference type="Proteomes" id="UP000595917">
    <property type="component" value="Chromosome"/>
</dbReference>
<sequence length="350" mass="38495">MTKDMTNLEVLSTRAGFNSAVRHIKKTISIIESVGVNKNLADLLFELGDEEVSGDRIALLLRILLVDKLGYKAFSTNLSSVIEDPTALSQEFVKWKAVDLVVAYQHPDMGLLVANPKMPEELASFGALRKRELLVIYAGKANKPADELCQKAAETAAQLFEGQKPKISPALYKGNFTVKSLKKTPEPKTAAPRVKKAPVRAPKRPVRSGRSAVQAAKIKETVRVAAPAVTSAAPAPVAKGPVRMTPMYSVVVQNELFHNGNVEAWKKIVASYKAKYPQLEVYIYYDGERILDINSLFKWGKVKHGSSIQFAVAGTDIKDVAKLQRYLIQGASHQFEAFLHGPVNNVLKLF</sequence>
<feature type="region of interest" description="Disordered" evidence="1">
    <location>
        <begin position="184"/>
        <end position="210"/>
    </location>
</feature>
<evidence type="ECO:0000313" key="2">
    <source>
        <dbReference type="EMBL" id="QQO07550.1"/>
    </source>
</evidence>
<dbReference type="AlphaFoldDB" id="A0A7T8B940"/>
<gene>
    <name evidence="2" type="ORF">JFL75_11380</name>
</gene>
<proteinExistence type="predicted"/>
<evidence type="ECO:0000313" key="3">
    <source>
        <dbReference type="Proteomes" id="UP000595917"/>
    </source>
</evidence>
<dbReference type="EMBL" id="CP067089">
    <property type="protein sequence ID" value="QQO07550.1"/>
    <property type="molecule type" value="Genomic_DNA"/>
</dbReference>
<dbReference type="KEGG" id="bhc:JFL75_11380"/>